<accession>X0SH68</accession>
<comment type="caution">
    <text evidence="1">The sequence shown here is derived from an EMBL/GenBank/DDBJ whole genome shotgun (WGS) entry which is preliminary data.</text>
</comment>
<proteinExistence type="predicted"/>
<dbReference type="AlphaFoldDB" id="X0SH68"/>
<gene>
    <name evidence="1" type="ORF">S01H1_15671</name>
</gene>
<sequence length="51" mass="5672">QEKEVDNINKAIDGIADSSSIENATYSFDNFAQPATKIQYSQTNPDADSRY</sequence>
<protein>
    <submittedName>
        <fullName evidence="1">Uncharacterized protein</fullName>
    </submittedName>
</protein>
<evidence type="ECO:0000313" key="1">
    <source>
        <dbReference type="EMBL" id="GAF75242.1"/>
    </source>
</evidence>
<feature type="non-terminal residue" evidence="1">
    <location>
        <position position="1"/>
    </location>
</feature>
<name>X0SH68_9ZZZZ</name>
<reference evidence="1" key="1">
    <citation type="journal article" date="2014" name="Front. Microbiol.">
        <title>High frequency of phylogenetically diverse reductive dehalogenase-homologous genes in deep subseafloor sedimentary metagenomes.</title>
        <authorList>
            <person name="Kawai M."/>
            <person name="Futagami T."/>
            <person name="Toyoda A."/>
            <person name="Takaki Y."/>
            <person name="Nishi S."/>
            <person name="Hori S."/>
            <person name="Arai W."/>
            <person name="Tsubouchi T."/>
            <person name="Morono Y."/>
            <person name="Uchiyama I."/>
            <person name="Ito T."/>
            <person name="Fujiyama A."/>
            <person name="Inagaki F."/>
            <person name="Takami H."/>
        </authorList>
    </citation>
    <scope>NUCLEOTIDE SEQUENCE</scope>
    <source>
        <strain evidence="1">Expedition CK06-06</strain>
    </source>
</reference>
<organism evidence="1">
    <name type="scientific">marine sediment metagenome</name>
    <dbReference type="NCBI Taxonomy" id="412755"/>
    <lineage>
        <taxon>unclassified sequences</taxon>
        <taxon>metagenomes</taxon>
        <taxon>ecological metagenomes</taxon>
    </lineage>
</organism>
<dbReference type="EMBL" id="BARS01008191">
    <property type="protein sequence ID" value="GAF75242.1"/>
    <property type="molecule type" value="Genomic_DNA"/>
</dbReference>